<dbReference type="EMBL" id="LGTC01000001">
    <property type="protein sequence ID" value="KNY28528.1"/>
    <property type="molecule type" value="Genomic_DNA"/>
</dbReference>
<dbReference type="Proteomes" id="UP000036923">
    <property type="component" value="Unassembled WGS sequence"/>
</dbReference>
<dbReference type="eggNOG" id="COG3877">
    <property type="taxonomic scope" value="Bacteria"/>
</dbReference>
<evidence type="ECO:0008006" key="5">
    <source>
        <dbReference type="Google" id="ProtNLM"/>
    </source>
</evidence>
<evidence type="ECO:0000259" key="2">
    <source>
        <dbReference type="Pfam" id="PF22747"/>
    </source>
</evidence>
<name>A0A0L6JRW3_9FIRM</name>
<evidence type="ECO:0000313" key="4">
    <source>
        <dbReference type="Proteomes" id="UP000036923"/>
    </source>
</evidence>
<evidence type="ECO:0000259" key="1">
    <source>
        <dbReference type="Pfam" id="PF09862"/>
    </source>
</evidence>
<dbReference type="Pfam" id="PF09862">
    <property type="entry name" value="DUF2089"/>
    <property type="match status" value="1"/>
</dbReference>
<proteinExistence type="predicted"/>
<gene>
    <name evidence="3" type="ORF">Bccel_3802</name>
</gene>
<feature type="domain" description="DUF2089" evidence="2">
    <location>
        <begin position="9"/>
        <end position="40"/>
    </location>
</feature>
<organism evidence="3 4">
    <name type="scientific">Pseudobacteroides cellulosolvens ATCC 35603 = DSM 2933</name>
    <dbReference type="NCBI Taxonomy" id="398512"/>
    <lineage>
        <taxon>Bacteria</taxon>
        <taxon>Bacillati</taxon>
        <taxon>Bacillota</taxon>
        <taxon>Clostridia</taxon>
        <taxon>Eubacteriales</taxon>
        <taxon>Oscillospiraceae</taxon>
        <taxon>Pseudobacteroides</taxon>
    </lineage>
</organism>
<dbReference type="RefSeq" id="WP_036936789.1">
    <property type="nucleotide sequence ID" value="NZ_JQKC01000002.1"/>
</dbReference>
<dbReference type="InterPro" id="IPR018658">
    <property type="entry name" value="DUF2089"/>
</dbReference>
<dbReference type="InterPro" id="IPR053957">
    <property type="entry name" value="DUF2089_Zn_ribbon"/>
</dbReference>
<dbReference type="Pfam" id="PF22747">
    <property type="entry name" value="Zn_ribbon_DUF2089"/>
    <property type="match status" value="1"/>
</dbReference>
<evidence type="ECO:0000313" key="3">
    <source>
        <dbReference type="EMBL" id="KNY28528.1"/>
    </source>
</evidence>
<keyword evidence="4" id="KW-1185">Reference proteome</keyword>
<dbReference type="STRING" id="398512.Bccel_3802"/>
<comment type="caution">
    <text evidence="3">The sequence shown here is derived from an EMBL/GenBank/DDBJ whole genome shotgun (WGS) entry which is preliminary data.</text>
</comment>
<dbReference type="PATRIC" id="fig|398512.5.peg.3980"/>
<protein>
    <recommendedName>
        <fullName evidence="5">DUF2089 domain-containing protein</fullName>
    </recommendedName>
</protein>
<accession>A0A0L6JRW3</accession>
<dbReference type="AlphaFoldDB" id="A0A0L6JRW3"/>
<feature type="domain" description="DUF2089" evidence="1">
    <location>
        <begin position="42"/>
        <end position="87"/>
    </location>
</feature>
<dbReference type="OrthoDB" id="9797643at2"/>
<reference evidence="4" key="1">
    <citation type="submission" date="2015-07" db="EMBL/GenBank/DDBJ databases">
        <title>Near-Complete Genome Sequence of the Cellulolytic Bacterium Bacteroides (Pseudobacteroides) cellulosolvens ATCC 35603.</title>
        <authorList>
            <person name="Dassa B."/>
            <person name="Utturkar S.M."/>
            <person name="Klingeman D.M."/>
            <person name="Hurt R.A."/>
            <person name="Keller M."/>
            <person name="Xu J."/>
            <person name="Reddy Y.H.K."/>
            <person name="Borovok I."/>
            <person name="Grinberg I.R."/>
            <person name="Lamed R."/>
            <person name="Zhivin O."/>
            <person name="Bayer E.A."/>
            <person name="Brown S.D."/>
        </authorList>
    </citation>
    <scope>NUCLEOTIDE SEQUENCE [LARGE SCALE GENOMIC DNA]</scope>
    <source>
        <strain evidence="4">DSM 2933</strain>
    </source>
</reference>
<sequence length="122" mass="13622">MTREVLGKCPVCGNDTIVKRIGCDECGTNIEGSFQLCKFCKLTAEQKSFIDVFIKCRGNIKEVEKELGVSYPTVKNRLEDVANALGHQQEQDPSISNRKKDILDKLNKGEISAEEAVNMLKE</sequence>